<sequence length="70" mass="7500">MVAAYALTLAACWMLSSARMIRGMLMMSAVAVSMAVPTHHRMMLCFADVLLCRGLPCVGTVMCFLSLDAG</sequence>
<dbReference type="Proteomes" id="UP000003882">
    <property type="component" value="Unassembled WGS sequence"/>
</dbReference>
<reference evidence="1 2" key="1">
    <citation type="submission" date="2008-10" db="EMBL/GenBank/DDBJ databases">
        <title>Draft genome sequence of Bifidobacterium catenulatum (DSM 16992).</title>
        <authorList>
            <person name="Sudarsanam P."/>
            <person name="Ley R."/>
            <person name="Guruge J."/>
            <person name="Turnbaugh P.J."/>
            <person name="Mahowald M."/>
            <person name="Liep D."/>
            <person name="Gordon J."/>
        </authorList>
    </citation>
    <scope>NUCLEOTIDE SEQUENCE [LARGE SCALE GENOMIC DNA]</scope>
    <source>
        <strain evidence="1 2">DSM 16992</strain>
    </source>
</reference>
<name>B6XTW9_9BIFI</name>
<evidence type="ECO:0000313" key="1">
    <source>
        <dbReference type="EMBL" id="EEB21840.1"/>
    </source>
</evidence>
<proteinExistence type="predicted"/>
<dbReference type="AlphaFoldDB" id="B6XTW9"/>
<organism evidence="1 2">
    <name type="scientific">Bifidobacterium catenulatum DSM 16992 = JCM 1194 = LMG 11043</name>
    <dbReference type="NCBI Taxonomy" id="566552"/>
    <lineage>
        <taxon>Bacteria</taxon>
        <taxon>Bacillati</taxon>
        <taxon>Actinomycetota</taxon>
        <taxon>Actinomycetes</taxon>
        <taxon>Bifidobacteriales</taxon>
        <taxon>Bifidobacteriaceae</taxon>
        <taxon>Bifidobacterium</taxon>
    </lineage>
</organism>
<protein>
    <submittedName>
        <fullName evidence="1">Uncharacterized protein</fullName>
    </submittedName>
</protein>
<gene>
    <name evidence="1" type="ORF">BIFCAT_00806</name>
</gene>
<reference evidence="1 2" key="2">
    <citation type="submission" date="2008-10" db="EMBL/GenBank/DDBJ databases">
        <authorList>
            <person name="Fulton L."/>
            <person name="Clifton S."/>
            <person name="Fulton B."/>
            <person name="Xu J."/>
            <person name="Minx P."/>
            <person name="Pepin K.H."/>
            <person name="Johnson M."/>
            <person name="Bhonagiri V."/>
            <person name="Nash W.E."/>
            <person name="Mardis E.R."/>
            <person name="Wilson R.K."/>
        </authorList>
    </citation>
    <scope>NUCLEOTIDE SEQUENCE [LARGE SCALE GENOMIC DNA]</scope>
    <source>
        <strain evidence="1 2">DSM 16992</strain>
    </source>
</reference>
<dbReference type="EMBL" id="ABXY01000011">
    <property type="protein sequence ID" value="EEB21840.1"/>
    <property type="molecule type" value="Genomic_DNA"/>
</dbReference>
<comment type="caution">
    <text evidence="1">The sequence shown here is derived from an EMBL/GenBank/DDBJ whole genome shotgun (WGS) entry which is preliminary data.</text>
</comment>
<evidence type="ECO:0000313" key="2">
    <source>
        <dbReference type="Proteomes" id="UP000003882"/>
    </source>
</evidence>
<accession>B6XTW9</accession>